<dbReference type="GO" id="GO:0003677">
    <property type="term" value="F:DNA binding"/>
    <property type="evidence" value="ECO:0007669"/>
    <property type="project" value="InterPro"/>
</dbReference>
<evidence type="ECO:0000256" key="1">
    <source>
        <dbReference type="SAM" id="MobiDB-lite"/>
    </source>
</evidence>
<sequence length="255" mass="27392">MAGLVQRHQMRVAAALAAASTPANAPAPTSGPYELMMHALVNDRRTLKGVQSIERKIELKRGMLNQYGDYVDGVLAADAGGQDEVIVTVMVWLLDTLQFRAALVLAEYVTRHGLTLPPHYNRGVPALLLDEITDAVLAKRVPMDADLLAELQRLQVLTDGKDAPDQARAKLHRVMGETLAQMAGDLADEDEQRAAAAALQHLNRAKQLHSAVGVTKLTEQLERKIKKAEGGAPPQEGTDGKPPAESAQGEAPPEA</sequence>
<evidence type="ECO:0000256" key="2">
    <source>
        <dbReference type="SAM" id="SignalP"/>
    </source>
</evidence>
<dbReference type="Pfam" id="PF05944">
    <property type="entry name" value="Phage_term_smal"/>
    <property type="match status" value="1"/>
</dbReference>
<protein>
    <submittedName>
        <fullName evidence="3">Phage small terminase subunit</fullName>
    </submittedName>
</protein>
<dbReference type="GO" id="GO:0004519">
    <property type="term" value="F:endonuclease activity"/>
    <property type="evidence" value="ECO:0007669"/>
    <property type="project" value="InterPro"/>
</dbReference>
<keyword evidence="2" id="KW-0732">Signal</keyword>
<evidence type="ECO:0000313" key="3">
    <source>
        <dbReference type="EMBL" id="SAI47398.1"/>
    </source>
</evidence>
<dbReference type="EMBL" id="FKBS01000025">
    <property type="protein sequence ID" value="SAI47398.1"/>
    <property type="molecule type" value="Genomic_DNA"/>
</dbReference>
<accession>A0A157QP57</accession>
<feature type="chain" id="PRO_5007615354" evidence="2">
    <location>
        <begin position="26"/>
        <end position="255"/>
    </location>
</feature>
<gene>
    <name evidence="3" type="ORF">SAMEA1982600_03804</name>
</gene>
<name>A0A157QP57_9BORD</name>
<dbReference type="Proteomes" id="UP000077037">
    <property type="component" value="Unassembled WGS sequence"/>
</dbReference>
<dbReference type="InterPro" id="IPR010270">
    <property type="entry name" value="Phage_P2_GpM"/>
</dbReference>
<evidence type="ECO:0000313" key="4">
    <source>
        <dbReference type="Proteomes" id="UP000077037"/>
    </source>
</evidence>
<feature type="signal peptide" evidence="2">
    <location>
        <begin position="1"/>
        <end position="25"/>
    </location>
</feature>
<dbReference type="AlphaFoldDB" id="A0A157QP57"/>
<feature type="region of interest" description="Disordered" evidence="1">
    <location>
        <begin position="223"/>
        <end position="255"/>
    </location>
</feature>
<organism evidence="3 4">
    <name type="scientific">Bordetella ansorpii</name>
    <dbReference type="NCBI Taxonomy" id="288768"/>
    <lineage>
        <taxon>Bacteria</taxon>
        <taxon>Pseudomonadati</taxon>
        <taxon>Pseudomonadota</taxon>
        <taxon>Betaproteobacteria</taxon>
        <taxon>Burkholderiales</taxon>
        <taxon>Alcaligenaceae</taxon>
        <taxon>Bordetella</taxon>
    </lineage>
</organism>
<dbReference type="OrthoDB" id="8562788at2"/>
<reference evidence="3 4" key="1">
    <citation type="submission" date="2016-03" db="EMBL/GenBank/DDBJ databases">
        <authorList>
            <consortium name="Pathogen Informatics"/>
        </authorList>
    </citation>
    <scope>NUCLEOTIDE SEQUENCE [LARGE SCALE GENOMIC DNA]</scope>
    <source>
        <strain evidence="3 4">NCTC13364</strain>
    </source>
</reference>
<dbReference type="RefSeq" id="WP_066417133.1">
    <property type="nucleotide sequence ID" value="NZ_FKBS01000025.1"/>
</dbReference>
<proteinExistence type="predicted"/>